<dbReference type="EMBL" id="QKYT01000602">
    <property type="protein sequence ID" value="RIA83065.1"/>
    <property type="molecule type" value="Genomic_DNA"/>
</dbReference>
<evidence type="ECO:0000313" key="1">
    <source>
        <dbReference type="EMBL" id="RIA83065.1"/>
    </source>
</evidence>
<gene>
    <name evidence="1" type="ORF">C1645_787151</name>
</gene>
<sequence>MVKNYWYSKQRRQKSVSIEAPGVNFPATDSKDPKILKAPIPIQQQNPSAIPTLQPHFEDPKIPAVETPDAPVLPPISFILNFSFDPSDPKMLKLPTPNQQQNLSVLPTLQPNFKKENPKLPDYI</sequence>
<dbReference type="AlphaFoldDB" id="A0A397SFP7"/>
<proteinExistence type="predicted"/>
<organism evidence="1 2">
    <name type="scientific">Glomus cerebriforme</name>
    <dbReference type="NCBI Taxonomy" id="658196"/>
    <lineage>
        <taxon>Eukaryota</taxon>
        <taxon>Fungi</taxon>
        <taxon>Fungi incertae sedis</taxon>
        <taxon>Mucoromycota</taxon>
        <taxon>Glomeromycotina</taxon>
        <taxon>Glomeromycetes</taxon>
        <taxon>Glomerales</taxon>
        <taxon>Glomeraceae</taxon>
        <taxon>Glomus</taxon>
    </lineage>
</organism>
<keyword evidence="2" id="KW-1185">Reference proteome</keyword>
<evidence type="ECO:0000313" key="2">
    <source>
        <dbReference type="Proteomes" id="UP000265703"/>
    </source>
</evidence>
<protein>
    <submittedName>
        <fullName evidence="1">Uncharacterized protein</fullName>
    </submittedName>
</protein>
<name>A0A397SFP7_9GLOM</name>
<reference evidence="1 2" key="1">
    <citation type="submission" date="2018-06" db="EMBL/GenBank/DDBJ databases">
        <title>Comparative genomics reveals the genomic features of Rhizophagus irregularis, R. cerebriforme, R. diaphanum and Gigaspora rosea, and their symbiotic lifestyle signature.</title>
        <authorList>
            <person name="Morin E."/>
            <person name="San Clemente H."/>
            <person name="Chen E.C.H."/>
            <person name="De La Providencia I."/>
            <person name="Hainaut M."/>
            <person name="Kuo A."/>
            <person name="Kohler A."/>
            <person name="Murat C."/>
            <person name="Tang N."/>
            <person name="Roy S."/>
            <person name="Loubradou J."/>
            <person name="Henrissat B."/>
            <person name="Grigoriev I.V."/>
            <person name="Corradi N."/>
            <person name="Roux C."/>
            <person name="Martin F.M."/>
        </authorList>
    </citation>
    <scope>NUCLEOTIDE SEQUENCE [LARGE SCALE GENOMIC DNA]</scope>
    <source>
        <strain evidence="1 2">DAOM 227022</strain>
    </source>
</reference>
<comment type="caution">
    <text evidence="1">The sequence shown here is derived from an EMBL/GenBank/DDBJ whole genome shotgun (WGS) entry which is preliminary data.</text>
</comment>
<accession>A0A397SFP7</accession>
<dbReference type="Proteomes" id="UP000265703">
    <property type="component" value="Unassembled WGS sequence"/>
</dbReference>